<dbReference type="EMBL" id="QDKL01000002">
    <property type="protein sequence ID" value="RZF21438.1"/>
    <property type="molecule type" value="Genomic_DNA"/>
</dbReference>
<feature type="signal peptide" evidence="1">
    <location>
        <begin position="1"/>
        <end position="22"/>
    </location>
</feature>
<evidence type="ECO:0000313" key="3">
    <source>
        <dbReference type="Proteomes" id="UP000443582"/>
    </source>
</evidence>
<dbReference type="RefSeq" id="WP_133296909.1">
    <property type="nucleotide sequence ID" value="NZ_QDKL01000002.1"/>
</dbReference>
<reference evidence="3" key="1">
    <citation type="journal article" date="2019" name="Int. J. Syst. Evol. Microbiol.">
        <title>Halobacteriovorax valvorus sp. nov., a novel prokaryotic predator isolated from coastal seawater of China.</title>
        <authorList>
            <person name="Chen M.-X."/>
        </authorList>
    </citation>
    <scope>NUCLEOTIDE SEQUENCE [LARGE SCALE GENOMIC DNA]</scope>
    <source>
        <strain evidence="3">BL9</strain>
    </source>
</reference>
<dbReference type="Proteomes" id="UP000443582">
    <property type="component" value="Unassembled WGS sequence"/>
</dbReference>
<name>A0ABY0IH46_9BACT</name>
<organism evidence="2 3">
    <name type="scientific">Halobacteriovorax vibrionivorans</name>
    <dbReference type="NCBI Taxonomy" id="2152716"/>
    <lineage>
        <taxon>Bacteria</taxon>
        <taxon>Pseudomonadati</taxon>
        <taxon>Bdellovibrionota</taxon>
        <taxon>Bacteriovoracia</taxon>
        <taxon>Bacteriovoracales</taxon>
        <taxon>Halobacteriovoraceae</taxon>
        <taxon>Halobacteriovorax</taxon>
    </lineage>
</organism>
<sequence length="110" mass="12398">MLRILLSLFTIAMIFVSFSHEAHEVMTELQVKVEKINSSHDITPANHCDGHDSNPDHCHIHCTGLHFVADIHQVHQLDVPVKIESQLLTSGDNFFKSPFLDPTIKPPSYS</sequence>
<keyword evidence="1" id="KW-0732">Signal</keyword>
<keyword evidence="3" id="KW-1185">Reference proteome</keyword>
<evidence type="ECO:0000313" key="2">
    <source>
        <dbReference type="EMBL" id="RZF21438.1"/>
    </source>
</evidence>
<feature type="chain" id="PRO_5046681255" description="Cobalt transporter" evidence="1">
    <location>
        <begin position="23"/>
        <end position="110"/>
    </location>
</feature>
<gene>
    <name evidence="2" type="ORF">DAY19_07060</name>
</gene>
<proteinExistence type="predicted"/>
<accession>A0ABY0IH46</accession>
<evidence type="ECO:0008006" key="4">
    <source>
        <dbReference type="Google" id="ProtNLM"/>
    </source>
</evidence>
<evidence type="ECO:0000256" key="1">
    <source>
        <dbReference type="SAM" id="SignalP"/>
    </source>
</evidence>
<protein>
    <recommendedName>
        <fullName evidence="4">Cobalt transporter</fullName>
    </recommendedName>
</protein>
<comment type="caution">
    <text evidence="2">The sequence shown here is derived from an EMBL/GenBank/DDBJ whole genome shotgun (WGS) entry which is preliminary data.</text>
</comment>